<proteinExistence type="predicted"/>
<gene>
    <name evidence="2" type="ORF">AMST5_01609</name>
</gene>
<sequence length="70" mass="7336">MANHETNLPKDKYTGMRSFDLAITPNVLICGAAGAVLGMILAFWGTTDVGIVAATTIVFAILSGIFGMFV</sequence>
<evidence type="ECO:0000313" key="2">
    <source>
        <dbReference type="EMBL" id="CAJ0863754.1"/>
    </source>
</evidence>
<keyword evidence="1" id="KW-0812">Transmembrane</keyword>
<name>A0AA48RAI8_9ZZZZ</name>
<protein>
    <submittedName>
        <fullName evidence="2">Uncharacterized protein</fullName>
    </submittedName>
</protein>
<feature type="transmembrane region" description="Helical" evidence="1">
    <location>
        <begin position="21"/>
        <end position="44"/>
    </location>
</feature>
<reference evidence="2" key="1">
    <citation type="submission" date="2023-07" db="EMBL/GenBank/DDBJ databases">
        <authorList>
            <person name="Pelsma A.J. K."/>
        </authorList>
    </citation>
    <scope>NUCLEOTIDE SEQUENCE</scope>
</reference>
<evidence type="ECO:0000256" key="1">
    <source>
        <dbReference type="SAM" id="Phobius"/>
    </source>
</evidence>
<accession>A0AA48RAI8</accession>
<dbReference type="AlphaFoldDB" id="A0AA48RAI8"/>
<keyword evidence="1" id="KW-0472">Membrane</keyword>
<feature type="transmembrane region" description="Helical" evidence="1">
    <location>
        <begin position="50"/>
        <end position="69"/>
    </location>
</feature>
<organism evidence="2">
    <name type="scientific">freshwater sediment metagenome</name>
    <dbReference type="NCBI Taxonomy" id="556182"/>
    <lineage>
        <taxon>unclassified sequences</taxon>
        <taxon>metagenomes</taxon>
        <taxon>ecological metagenomes</taxon>
    </lineage>
</organism>
<dbReference type="EMBL" id="OY288114">
    <property type="protein sequence ID" value="CAJ0863754.1"/>
    <property type="molecule type" value="Genomic_DNA"/>
</dbReference>
<keyword evidence="1" id="KW-1133">Transmembrane helix</keyword>